<evidence type="ECO:0000256" key="2">
    <source>
        <dbReference type="ARBA" id="ARBA00008663"/>
    </source>
</evidence>
<name>A0A934TH34_9RHOB</name>
<evidence type="ECO:0000313" key="15">
    <source>
        <dbReference type="EMBL" id="MBK5926285.1"/>
    </source>
</evidence>
<dbReference type="GO" id="GO:0004743">
    <property type="term" value="F:pyruvate kinase activity"/>
    <property type="evidence" value="ECO:0007669"/>
    <property type="project" value="UniProtKB-EC"/>
</dbReference>
<dbReference type="SUPFAM" id="SSF51621">
    <property type="entry name" value="Phosphoenolpyruvate/pyruvate domain"/>
    <property type="match status" value="1"/>
</dbReference>
<dbReference type="SUPFAM" id="SSF50800">
    <property type="entry name" value="PK beta-barrel domain-like"/>
    <property type="match status" value="1"/>
</dbReference>
<evidence type="ECO:0000256" key="1">
    <source>
        <dbReference type="ARBA" id="ARBA00004997"/>
    </source>
</evidence>
<reference evidence="15" key="1">
    <citation type="submission" date="2017-05" db="EMBL/GenBank/DDBJ databases">
        <authorList>
            <person name="Imhoff J.F."/>
            <person name="Rahn T."/>
            <person name="Kuenzel S."/>
            <person name="Neulinger S.C."/>
        </authorList>
    </citation>
    <scope>NUCLEOTIDE SEQUENCE</scope>
    <source>
        <strain evidence="15">LMG 28126</strain>
    </source>
</reference>
<comment type="similarity">
    <text evidence="2 12">Belongs to the pyruvate kinase family.</text>
</comment>
<dbReference type="Proteomes" id="UP000706333">
    <property type="component" value="Unassembled WGS sequence"/>
</dbReference>
<dbReference type="AlphaFoldDB" id="A0A934TH34"/>
<dbReference type="InterPro" id="IPR015806">
    <property type="entry name" value="Pyrv_Knase_insert_dom_sf"/>
</dbReference>
<evidence type="ECO:0000256" key="8">
    <source>
        <dbReference type="ARBA" id="ARBA00022840"/>
    </source>
</evidence>
<keyword evidence="16" id="KW-1185">Reference proteome</keyword>
<sequence>MLADWPGAAGGAGLGDSVANLAAWLALRQIDLDALQGPLAALGLSTLGRCEGHVLASIDAVMATLAVLAGVPGVRHPCAATFTDAARVLEDRRDALFGAALGDSPSTRIMVTLPSEAADDPAFAEAVIAAGADCLRINTAHDGPDAWVRMATHVRAAAAAAGRHVPLMMDLAGPKLRITAVNSREKIRLHPGDRFALAPLIPVARKGRPKLYTASLSHPEVLEGLAPGDPVWIDDGVLRARVIGRIGMLVELEVTHARIKGGRIKPDKGVNLPGRSLDVPALTDIDRTRLGTVAGLADMVGFSFVQTVEDVRDLLRALEQEADGRPLPPVVLKIETPRAVANLPWLIVEAGSRVPLAVMIARGDLAVEIGLDRLSEIQEEMLWLCEAARVPVVWATQVLEGLVKQGLASRAEATDAAMAQRADCVMLNKGPHVVEGIAFLRDVLRRMDRHQHKKTPRMGRLNAWAPSGLEPGSGHGATPVRPQV</sequence>
<dbReference type="PRINTS" id="PR01050">
    <property type="entry name" value="PYRUVTKNASE"/>
</dbReference>
<evidence type="ECO:0000259" key="14">
    <source>
        <dbReference type="Pfam" id="PF00224"/>
    </source>
</evidence>
<evidence type="ECO:0000256" key="5">
    <source>
        <dbReference type="ARBA" id="ARBA00022723"/>
    </source>
</evidence>
<feature type="region of interest" description="Disordered" evidence="13">
    <location>
        <begin position="451"/>
        <end position="484"/>
    </location>
</feature>
<organism evidence="15 16">
    <name type="scientific">Rhodobaculum claviforme</name>
    <dbReference type="NCBI Taxonomy" id="1549854"/>
    <lineage>
        <taxon>Bacteria</taxon>
        <taxon>Pseudomonadati</taxon>
        <taxon>Pseudomonadota</taxon>
        <taxon>Alphaproteobacteria</taxon>
        <taxon>Rhodobacterales</taxon>
        <taxon>Paracoccaceae</taxon>
        <taxon>Rhodobaculum</taxon>
    </lineage>
</organism>
<keyword evidence="10 12" id="KW-0324">Glycolysis</keyword>
<accession>A0A934TH34</accession>
<dbReference type="EMBL" id="NHSD01000115">
    <property type="protein sequence ID" value="MBK5926285.1"/>
    <property type="molecule type" value="Genomic_DNA"/>
</dbReference>
<keyword evidence="6" id="KW-0547">Nucleotide-binding</keyword>
<dbReference type="GO" id="GO:0005524">
    <property type="term" value="F:ATP binding"/>
    <property type="evidence" value="ECO:0007669"/>
    <property type="project" value="UniProtKB-KW"/>
</dbReference>
<evidence type="ECO:0000313" key="16">
    <source>
        <dbReference type="Proteomes" id="UP000706333"/>
    </source>
</evidence>
<keyword evidence="5" id="KW-0479">Metal-binding</keyword>
<comment type="caution">
    <text evidence="15">The sequence shown here is derived from an EMBL/GenBank/DDBJ whole genome shotgun (WGS) entry which is preliminary data.</text>
</comment>
<dbReference type="Gene3D" id="3.20.20.60">
    <property type="entry name" value="Phosphoenolpyruvate-binding domains"/>
    <property type="match status" value="1"/>
</dbReference>
<dbReference type="Gene3D" id="2.40.33.10">
    <property type="entry name" value="PK beta-barrel domain-like"/>
    <property type="match status" value="1"/>
</dbReference>
<evidence type="ECO:0000256" key="11">
    <source>
        <dbReference type="ARBA" id="ARBA00023317"/>
    </source>
</evidence>
<evidence type="ECO:0000256" key="12">
    <source>
        <dbReference type="RuleBase" id="RU000504"/>
    </source>
</evidence>
<proteinExistence type="inferred from homology"/>
<keyword evidence="11" id="KW-0670">Pyruvate</keyword>
<protein>
    <recommendedName>
        <fullName evidence="3 12">Pyruvate kinase</fullName>
        <ecNumber evidence="3 12">2.7.1.40</ecNumber>
    </recommendedName>
</protein>
<gene>
    <name evidence="15" type="ORF">CCR87_02765</name>
</gene>
<dbReference type="InterPro" id="IPR040442">
    <property type="entry name" value="Pyrv_kinase-like_dom_sf"/>
</dbReference>
<dbReference type="GO" id="GO:0030955">
    <property type="term" value="F:potassium ion binding"/>
    <property type="evidence" value="ECO:0007669"/>
    <property type="project" value="InterPro"/>
</dbReference>
<dbReference type="InterPro" id="IPR011037">
    <property type="entry name" value="Pyrv_Knase-like_insert_dom_sf"/>
</dbReference>
<keyword evidence="4 12" id="KW-0808">Transferase</keyword>
<evidence type="ECO:0000256" key="9">
    <source>
        <dbReference type="ARBA" id="ARBA00022842"/>
    </source>
</evidence>
<keyword evidence="9 12" id="KW-0460">Magnesium</keyword>
<keyword evidence="7 12" id="KW-0418">Kinase</keyword>
<dbReference type="InterPro" id="IPR015813">
    <property type="entry name" value="Pyrv/PenolPyrv_kinase-like_dom"/>
</dbReference>
<keyword evidence="8" id="KW-0067">ATP-binding</keyword>
<feature type="domain" description="Pyruvate kinase barrel" evidence="14">
    <location>
        <begin position="106"/>
        <end position="428"/>
    </location>
</feature>
<reference evidence="15" key="2">
    <citation type="journal article" date="2020" name="Microorganisms">
        <title>Osmotic Adaptation and Compatible Solute Biosynthesis of Phototrophic Bacteria as Revealed from Genome Analyses.</title>
        <authorList>
            <person name="Imhoff J.F."/>
            <person name="Rahn T."/>
            <person name="Kunzel S."/>
            <person name="Keller A."/>
            <person name="Neulinger S.C."/>
        </authorList>
    </citation>
    <scope>NUCLEOTIDE SEQUENCE</scope>
    <source>
        <strain evidence="15">LMG 28126</strain>
    </source>
</reference>
<evidence type="ECO:0000256" key="13">
    <source>
        <dbReference type="SAM" id="MobiDB-lite"/>
    </source>
</evidence>
<dbReference type="EC" id="2.7.1.40" evidence="3 12"/>
<evidence type="ECO:0000256" key="7">
    <source>
        <dbReference type="ARBA" id="ARBA00022777"/>
    </source>
</evidence>
<dbReference type="InterPro" id="IPR015793">
    <property type="entry name" value="Pyrv_Knase_brl"/>
</dbReference>
<dbReference type="GO" id="GO:0016301">
    <property type="term" value="F:kinase activity"/>
    <property type="evidence" value="ECO:0007669"/>
    <property type="project" value="UniProtKB-KW"/>
</dbReference>
<evidence type="ECO:0000256" key="3">
    <source>
        <dbReference type="ARBA" id="ARBA00012142"/>
    </source>
</evidence>
<evidence type="ECO:0000256" key="4">
    <source>
        <dbReference type="ARBA" id="ARBA00022679"/>
    </source>
</evidence>
<comment type="catalytic activity">
    <reaction evidence="12">
        <text>pyruvate + ATP = phosphoenolpyruvate + ADP + H(+)</text>
        <dbReference type="Rhea" id="RHEA:18157"/>
        <dbReference type="ChEBI" id="CHEBI:15361"/>
        <dbReference type="ChEBI" id="CHEBI:15378"/>
        <dbReference type="ChEBI" id="CHEBI:30616"/>
        <dbReference type="ChEBI" id="CHEBI:58702"/>
        <dbReference type="ChEBI" id="CHEBI:456216"/>
        <dbReference type="EC" id="2.7.1.40"/>
    </reaction>
</comment>
<dbReference type="PANTHER" id="PTHR11817">
    <property type="entry name" value="PYRUVATE KINASE"/>
    <property type="match status" value="1"/>
</dbReference>
<dbReference type="Pfam" id="PF00224">
    <property type="entry name" value="PK"/>
    <property type="match status" value="1"/>
</dbReference>
<comment type="pathway">
    <text evidence="1 12">Carbohydrate degradation; glycolysis; pyruvate from D-glyceraldehyde 3-phosphate: step 5/5.</text>
</comment>
<dbReference type="GO" id="GO:0000287">
    <property type="term" value="F:magnesium ion binding"/>
    <property type="evidence" value="ECO:0007669"/>
    <property type="project" value="InterPro"/>
</dbReference>
<evidence type="ECO:0000256" key="6">
    <source>
        <dbReference type="ARBA" id="ARBA00022741"/>
    </source>
</evidence>
<evidence type="ECO:0000256" key="10">
    <source>
        <dbReference type="ARBA" id="ARBA00023152"/>
    </source>
</evidence>
<dbReference type="InterPro" id="IPR001697">
    <property type="entry name" value="Pyr_Knase"/>
</dbReference>